<dbReference type="Proteomes" id="UP000237271">
    <property type="component" value="Unassembled WGS sequence"/>
</dbReference>
<evidence type="ECO:0000313" key="3">
    <source>
        <dbReference type="Proteomes" id="UP000237271"/>
    </source>
</evidence>
<dbReference type="AlphaFoldDB" id="A0A2P4Y1V1"/>
<name>A0A2P4Y1V1_9STRA</name>
<feature type="compositionally biased region" description="Basic and acidic residues" evidence="1">
    <location>
        <begin position="56"/>
        <end position="73"/>
    </location>
</feature>
<proteinExistence type="predicted"/>
<dbReference type="EMBL" id="NCKW01006409">
    <property type="protein sequence ID" value="POM71793.1"/>
    <property type="molecule type" value="Genomic_DNA"/>
</dbReference>
<reference evidence="2 3" key="1">
    <citation type="journal article" date="2017" name="Genome Biol. Evol.">
        <title>Phytophthora megakarya and P. palmivora, closely related causal agents of cacao black pod rot, underwent increases in genome sizes and gene numbers by different mechanisms.</title>
        <authorList>
            <person name="Ali S.S."/>
            <person name="Shao J."/>
            <person name="Lary D.J."/>
            <person name="Kronmiller B."/>
            <person name="Shen D."/>
            <person name="Strem M.D."/>
            <person name="Amoako-Attah I."/>
            <person name="Akrofi A.Y."/>
            <person name="Begoude B.A."/>
            <person name="Ten Hoopen G.M."/>
            <person name="Coulibaly K."/>
            <person name="Kebe B.I."/>
            <person name="Melnick R.L."/>
            <person name="Guiltinan M.J."/>
            <person name="Tyler B.M."/>
            <person name="Meinhardt L.W."/>
            <person name="Bailey B.A."/>
        </authorList>
    </citation>
    <scope>NUCLEOTIDE SEQUENCE [LARGE SCALE GENOMIC DNA]</scope>
    <source>
        <strain evidence="3">sbr112.9</strain>
    </source>
</reference>
<comment type="caution">
    <text evidence="2">The sequence shown here is derived from an EMBL/GenBank/DDBJ whole genome shotgun (WGS) entry which is preliminary data.</text>
</comment>
<evidence type="ECO:0000256" key="1">
    <source>
        <dbReference type="SAM" id="MobiDB-lite"/>
    </source>
</evidence>
<evidence type="ECO:0000313" key="2">
    <source>
        <dbReference type="EMBL" id="POM71793.1"/>
    </source>
</evidence>
<feature type="region of interest" description="Disordered" evidence="1">
    <location>
        <begin position="48"/>
        <end position="73"/>
    </location>
</feature>
<protein>
    <submittedName>
        <fullName evidence="2">Uncharacterized protein</fullName>
    </submittedName>
</protein>
<accession>A0A2P4Y1V1</accession>
<organism evidence="2 3">
    <name type="scientific">Phytophthora palmivora</name>
    <dbReference type="NCBI Taxonomy" id="4796"/>
    <lineage>
        <taxon>Eukaryota</taxon>
        <taxon>Sar</taxon>
        <taxon>Stramenopiles</taxon>
        <taxon>Oomycota</taxon>
        <taxon>Peronosporomycetes</taxon>
        <taxon>Peronosporales</taxon>
        <taxon>Peronosporaceae</taxon>
        <taxon>Phytophthora</taxon>
    </lineage>
</organism>
<keyword evidence="3" id="KW-1185">Reference proteome</keyword>
<gene>
    <name evidence="2" type="ORF">PHPALM_11591</name>
</gene>
<sequence>MAVDLHPGEIRGYWKQRDSDLWFKTADREGIPAIQKLDQIKEIRHEDTDNIMLRENGSDEPRSLARSTMKEES</sequence>